<accession>A0A2H0VE98</accession>
<dbReference type="InterPro" id="IPR010994">
    <property type="entry name" value="RuvA_2-like"/>
</dbReference>
<dbReference type="EMBL" id="PFAJ01000019">
    <property type="protein sequence ID" value="PIR97411.1"/>
    <property type="molecule type" value="Genomic_DNA"/>
</dbReference>
<feature type="domain" description="GIY-YIG" evidence="8">
    <location>
        <begin position="25"/>
        <end position="104"/>
    </location>
</feature>
<dbReference type="Gene3D" id="3.40.1440.10">
    <property type="entry name" value="GIY-YIG endonuclease"/>
    <property type="match status" value="1"/>
</dbReference>
<dbReference type="InterPro" id="IPR000305">
    <property type="entry name" value="GIY-YIG_endonuc"/>
</dbReference>
<comment type="subcellular location">
    <subcellularLocation>
        <location evidence="6">Cytoplasm</location>
    </subcellularLocation>
</comment>
<dbReference type="GO" id="GO:0005737">
    <property type="term" value="C:cytoplasm"/>
    <property type="evidence" value="ECO:0007669"/>
    <property type="project" value="UniProtKB-SubCell"/>
</dbReference>
<dbReference type="InterPro" id="IPR001943">
    <property type="entry name" value="UVR_dom"/>
</dbReference>
<dbReference type="InterPro" id="IPR004791">
    <property type="entry name" value="UvrC"/>
</dbReference>
<dbReference type="SUPFAM" id="SSF46600">
    <property type="entry name" value="C-terminal UvrC-binding domain of UvrB"/>
    <property type="match status" value="1"/>
</dbReference>
<keyword evidence="4 6" id="KW-0267">Excision nuclease</keyword>
<dbReference type="InterPro" id="IPR050066">
    <property type="entry name" value="UvrABC_protein_C"/>
</dbReference>
<comment type="similarity">
    <text evidence="6">Belongs to the UvrC family.</text>
</comment>
<dbReference type="SUPFAM" id="SSF82771">
    <property type="entry name" value="GIY-YIG endonuclease"/>
    <property type="match status" value="1"/>
</dbReference>
<dbReference type="InterPro" id="IPR038476">
    <property type="entry name" value="UvrC_RNase_H_dom_sf"/>
</dbReference>
<keyword evidence="1 6" id="KW-0963">Cytoplasm</keyword>
<evidence type="ECO:0000256" key="1">
    <source>
        <dbReference type="ARBA" id="ARBA00022490"/>
    </source>
</evidence>
<dbReference type="GO" id="GO:0003677">
    <property type="term" value="F:DNA binding"/>
    <property type="evidence" value="ECO:0007669"/>
    <property type="project" value="UniProtKB-UniRule"/>
</dbReference>
<dbReference type="Pfam" id="PF08459">
    <property type="entry name" value="UvrC_RNaseH_dom"/>
    <property type="match status" value="1"/>
</dbReference>
<evidence type="ECO:0000259" key="7">
    <source>
        <dbReference type="PROSITE" id="PS50151"/>
    </source>
</evidence>
<evidence type="ECO:0000256" key="3">
    <source>
        <dbReference type="ARBA" id="ARBA00022769"/>
    </source>
</evidence>
<organism evidence="10 11">
    <name type="scientific">Candidatus Doudnabacteria bacterium CG10_big_fil_rev_8_21_14_0_10_41_10</name>
    <dbReference type="NCBI Taxonomy" id="1974551"/>
    <lineage>
        <taxon>Bacteria</taxon>
        <taxon>Candidatus Doudnaibacteriota</taxon>
    </lineage>
</organism>
<evidence type="ECO:0000256" key="2">
    <source>
        <dbReference type="ARBA" id="ARBA00022763"/>
    </source>
</evidence>
<dbReference type="InterPro" id="IPR047296">
    <property type="entry name" value="GIY-YIG_UvrC_Cho"/>
</dbReference>
<reference evidence="11" key="1">
    <citation type="submission" date="2017-09" db="EMBL/GenBank/DDBJ databases">
        <title>Depth-based differentiation of microbial function through sediment-hosted aquifers and enrichment of novel symbionts in the deep terrestrial subsurface.</title>
        <authorList>
            <person name="Probst A.J."/>
            <person name="Ladd B."/>
            <person name="Jarett J.K."/>
            <person name="Geller-Mcgrath D.E."/>
            <person name="Sieber C.M.K."/>
            <person name="Emerson J.B."/>
            <person name="Anantharaman K."/>
            <person name="Thomas B.C."/>
            <person name="Malmstrom R."/>
            <person name="Stieglmeier M."/>
            <person name="Klingl A."/>
            <person name="Woyke T."/>
            <person name="Ryan C.M."/>
            <person name="Banfield J.F."/>
        </authorList>
    </citation>
    <scope>NUCLEOTIDE SEQUENCE [LARGE SCALE GENOMIC DNA]</scope>
</reference>
<dbReference type="PANTHER" id="PTHR30562:SF1">
    <property type="entry name" value="UVRABC SYSTEM PROTEIN C"/>
    <property type="match status" value="1"/>
</dbReference>
<dbReference type="PROSITE" id="PS50164">
    <property type="entry name" value="GIY_YIG"/>
    <property type="match status" value="1"/>
</dbReference>
<dbReference type="NCBIfam" id="TIGR00194">
    <property type="entry name" value="uvrC"/>
    <property type="match status" value="1"/>
</dbReference>
<dbReference type="InterPro" id="IPR001162">
    <property type="entry name" value="UvrC_RNase_H_dom"/>
</dbReference>
<evidence type="ECO:0000313" key="11">
    <source>
        <dbReference type="Proteomes" id="UP000230557"/>
    </source>
</evidence>
<comment type="function">
    <text evidence="6">The UvrABC repair system catalyzes the recognition and processing of DNA lesions. UvrC both incises the 5' and 3' sides of the lesion. The N-terminal half is responsible for the 3' incision and the C-terminal half is responsible for the 5' incision.</text>
</comment>
<evidence type="ECO:0000256" key="5">
    <source>
        <dbReference type="ARBA" id="ARBA00023204"/>
    </source>
</evidence>
<evidence type="ECO:0000259" key="9">
    <source>
        <dbReference type="PROSITE" id="PS50165"/>
    </source>
</evidence>
<gene>
    <name evidence="6" type="primary">uvrC</name>
    <name evidence="10" type="ORF">COT91_01550</name>
</gene>
<dbReference type="SUPFAM" id="SSF47781">
    <property type="entry name" value="RuvA domain 2-like"/>
    <property type="match status" value="1"/>
</dbReference>
<dbReference type="GO" id="GO:0009432">
    <property type="term" value="P:SOS response"/>
    <property type="evidence" value="ECO:0007669"/>
    <property type="project" value="UniProtKB-UniRule"/>
</dbReference>
<dbReference type="Pfam" id="PF02151">
    <property type="entry name" value="UVR"/>
    <property type="match status" value="1"/>
</dbReference>
<name>A0A2H0VE98_9BACT</name>
<keyword evidence="5 6" id="KW-0234">DNA repair</keyword>
<comment type="subunit">
    <text evidence="6">Interacts with UvrB in an incision complex.</text>
</comment>
<dbReference type="AlphaFoldDB" id="A0A2H0VE98"/>
<feature type="domain" description="UVR" evidence="7">
    <location>
        <begin position="210"/>
        <end position="245"/>
    </location>
</feature>
<dbReference type="Proteomes" id="UP000230557">
    <property type="component" value="Unassembled WGS sequence"/>
</dbReference>
<keyword evidence="3 6" id="KW-0228">DNA excision</keyword>
<dbReference type="Gene3D" id="3.30.420.340">
    <property type="entry name" value="UvrC, RNAse H endonuclease domain"/>
    <property type="match status" value="1"/>
</dbReference>
<evidence type="ECO:0000256" key="4">
    <source>
        <dbReference type="ARBA" id="ARBA00022881"/>
    </source>
</evidence>
<dbReference type="InterPro" id="IPR036876">
    <property type="entry name" value="UVR_dom_sf"/>
</dbReference>
<dbReference type="PANTHER" id="PTHR30562">
    <property type="entry name" value="UVRC/OXIDOREDUCTASE"/>
    <property type="match status" value="1"/>
</dbReference>
<protein>
    <recommendedName>
        <fullName evidence="6">UvrABC system protein C</fullName>
        <shortName evidence="6">Protein UvrC</shortName>
    </recommendedName>
    <alternativeName>
        <fullName evidence="6">Excinuclease ABC subunit C</fullName>
    </alternativeName>
</protein>
<dbReference type="SMART" id="SM00465">
    <property type="entry name" value="GIYc"/>
    <property type="match status" value="1"/>
</dbReference>
<dbReference type="GO" id="GO:0006289">
    <property type="term" value="P:nucleotide-excision repair"/>
    <property type="evidence" value="ECO:0007669"/>
    <property type="project" value="UniProtKB-UniRule"/>
</dbReference>
<dbReference type="CDD" id="cd10434">
    <property type="entry name" value="GIY-YIG_UvrC_Cho"/>
    <property type="match status" value="1"/>
</dbReference>
<dbReference type="FunFam" id="3.40.1440.10:FF:000001">
    <property type="entry name" value="UvrABC system protein C"/>
    <property type="match status" value="1"/>
</dbReference>
<dbReference type="Pfam" id="PF22920">
    <property type="entry name" value="UvrC_RNaseH"/>
    <property type="match status" value="1"/>
</dbReference>
<dbReference type="GO" id="GO:0009381">
    <property type="term" value="F:excinuclease ABC activity"/>
    <property type="evidence" value="ECO:0007669"/>
    <property type="project" value="UniProtKB-UniRule"/>
</dbReference>
<dbReference type="PROSITE" id="PS50165">
    <property type="entry name" value="UVRC"/>
    <property type="match status" value="1"/>
</dbReference>
<dbReference type="GO" id="GO:0009380">
    <property type="term" value="C:excinuclease repair complex"/>
    <property type="evidence" value="ECO:0007669"/>
    <property type="project" value="InterPro"/>
</dbReference>
<evidence type="ECO:0000256" key="6">
    <source>
        <dbReference type="HAMAP-Rule" id="MF_00203"/>
    </source>
</evidence>
<dbReference type="Gene3D" id="4.10.860.10">
    <property type="entry name" value="UVR domain"/>
    <property type="match status" value="1"/>
</dbReference>
<dbReference type="HAMAP" id="MF_00203">
    <property type="entry name" value="UvrC"/>
    <property type="match status" value="1"/>
</dbReference>
<dbReference type="Pfam" id="PF01541">
    <property type="entry name" value="GIY-YIG"/>
    <property type="match status" value="1"/>
</dbReference>
<comment type="caution">
    <text evidence="10">The sequence shown here is derived from an EMBL/GenBank/DDBJ whole genome shotgun (WGS) entry which is preliminary data.</text>
</comment>
<evidence type="ECO:0000259" key="8">
    <source>
        <dbReference type="PROSITE" id="PS50164"/>
    </source>
</evidence>
<dbReference type="PROSITE" id="PS50151">
    <property type="entry name" value="UVR"/>
    <property type="match status" value="1"/>
</dbReference>
<feature type="domain" description="UvrC family homology region profile" evidence="9">
    <location>
        <begin position="269"/>
        <end position="484"/>
    </location>
</feature>
<sequence>MDPKSKLLYNSTMKKLKTKLQNLPQSPGVYLFKNSKEEILYVGKAKVLKNRIKSYFSQSHVIEPRTKHLTSQIADLEYIMTDTETESLMLENNLIKKYQPRYNVLLKDDKNYQFIKIDYSTPIPQISTSRKIDSKKANFFGPYTSGLSVRETLRLIRYIFSYCSNKKIGTRPCFYYHLGRCPGVCSKKISVNEYKKHLLKIEGFLRGEMQITLARLKKEMHQASLKKQFEKAGRLRDQAVALQKMLEKQKIVGAKIESFDTVSLYQAGNLAGVTLFQVRLGKLIDAKNFLLENAKNAPQEEVLKSFLQRYYLEASDLPREINLPFFISGIKVLGKKQGIKFLSPTRGRKRKLIKMGEKNAKDFLEKSSQNLAREMAVATKALFELKNKLGLPEIPLRIEAYDISNTQGTSPTGSMVVFENGKAKKNDYKKFAIKSLNTPNDVAMMKEMLTRRLARAGEPEAWKLPDLMIVDGGKAQLNAVLTALKAINYKLPVIGLAKKLEEIYLPNRKSTLQFPTNSPALHLLQRIRDEAHRFAITYHRKKRSKKLLGKF</sequence>
<proteinExistence type="inferred from homology"/>
<dbReference type="InterPro" id="IPR035901">
    <property type="entry name" value="GIY-YIG_endonuc_sf"/>
</dbReference>
<keyword evidence="6" id="KW-0742">SOS response</keyword>
<evidence type="ECO:0000313" key="10">
    <source>
        <dbReference type="EMBL" id="PIR97411.1"/>
    </source>
</evidence>
<keyword evidence="2 6" id="KW-0227">DNA damage</keyword>